<evidence type="ECO:0000256" key="3">
    <source>
        <dbReference type="ARBA" id="ARBA00022989"/>
    </source>
</evidence>
<protein>
    <submittedName>
        <fullName evidence="6">Xanthine/uracil/vitamin C permease</fullName>
    </submittedName>
</protein>
<sequence>MQMMHRQHGEEAPYWPAGPFKVRLPFIHYRWEMAEMFQALIMFVVSLAMIPLLEHYLGLPYEVALAYVVIGNALTLLPALLGVPLVPGWITPAVPLVLAFLGDFEPGPEAIQAMFALNFMVFLIFLLMGLTGLGARLVRLVPKSLQAGIILGAGLAAFIGEIQEGGRLASTPISLTAGVLVALFLMFSVAFRRWAQHHSLARRIANYGLVPSMVIAILVAWSIGEYPLPTIEWGITRPNFAELWNYLPFVVGFPSLDVFLLAIPTALIAYIIAFGDIVVGDALIAQADETRSDEKIDCDTSRVHHVTAIRNAFHAFFCPAPGLAGPIWTALTATVAERYKFGRHSMDSIFGGAGTFMITMFLATFILPLVSLFQPVLPIALSMTLILTGYVCLMIGMEQATTPAQRGVAGTTAIVLAIYGAGWGIIVGLTLYYLVEKRSLLGRETVAADDSVASEAAASKTVPAQDA</sequence>
<feature type="transmembrane region" description="Helical" evidence="5">
    <location>
        <begin position="376"/>
        <end position="396"/>
    </location>
</feature>
<evidence type="ECO:0000313" key="6">
    <source>
        <dbReference type="EMBL" id="MCG6656973.1"/>
    </source>
</evidence>
<dbReference type="InterPro" id="IPR006043">
    <property type="entry name" value="NCS2"/>
</dbReference>
<comment type="subcellular location">
    <subcellularLocation>
        <location evidence="1">Membrane</location>
        <topology evidence="1">Multi-pass membrane protein</topology>
    </subcellularLocation>
</comment>
<keyword evidence="4 5" id="KW-0472">Membrane</keyword>
<feature type="transmembrane region" description="Helical" evidence="5">
    <location>
        <begin position="204"/>
        <end position="223"/>
    </location>
</feature>
<feature type="transmembrane region" description="Helical" evidence="5">
    <location>
        <begin position="65"/>
        <end position="90"/>
    </location>
</feature>
<comment type="caution">
    <text evidence="6">The sequence shown here is derived from an EMBL/GenBank/DDBJ whole genome shotgun (WGS) entry which is preliminary data.</text>
</comment>
<reference evidence="6 7" key="1">
    <citation type="submission" date="2020-05" db="EMBL/GenBank/DDBJ databases">
        <title>Comparative genomic analysis of denitrifying bacteria from Halomonas genus.</title>
        <authorList>
            <person name="Wang L."/>
            <person name="Shao Z."/>
        </authorList>
    </citation>
    <scope>NUCLEOTIDE SEQUENCE [LARGE SCALE GENOMIC DNA]</scope>
    <source>
        <strain evidence="6 7">A4</strain>
    </source>
</reference>
<accession>A0ABS9P5B9</accession>
<dbReference type="Proteomes" id="UP000814385">
    <property type="component" value="Unassembled WGS sequence"/>
</dbReference>
<name>A0ABS9P5B9_9GAMM</name>
<gene>
    <name evidence="6" type="ORF">HOP52_04165</name>
</gene>
<dbReference type="EMBL" id="JABFUC010000003">
    <property type="protein sequence ID" value="MCG6656973.1"/>
    <property type="molecule type" value="Genomic_DNA"/>
</dbReference>
<feature type="transmembrane region" description="Helical" evidence="5">
    <location>
        <begin position="145"/>
        <end position="163"/>
    </location>
</feature>
<dbReference type="RefSeq" id="WP_238976014.1">
    <property type="nucleotide sequence ID" value="NZ_JABFUC010000003.1"/>
</dbReference>
<dbReference type="Pfam" id="PF00860">
    <property type="entry name" value="Xan_ur_permease"/>
    <property type="match status" value="1"/>
</dbReference>
<feature type="transmembrane region" description="Helical" evidence="5">
    <location>
        <begin position="110"/>
        <end position="133"/>
    </location>
</feature>
<feature type="transmembrane region" description="Helical" evidence="5">
    <location>
        <begin position="243"/>
        <end position="273"/>
    </location>
</feature>
<evidence type="ECO:0000256" key="1">
    <source>
        <dbReference type="ARBA" id="ARBA00004141"/>
    </source>
</evidence>
<feature type="transmembrane region" description="Helical" evidence="5">
    <location>
        <begin position="169"/>
        <end position="192"/>
    </location>
</feature>
<feature type="transmembrane region" description="Helical" evidence="5">
    <location>
        <begin position="348"/>
        <end position="370"/>
    </location>
</feature>
<keyword evidence="7" id="KW-1185">Reference proteome</keyword>
<evidence type="ECO:0000256" key="4">
    <source>
        <dbReference type="ARBA" id="ARBA00023136"/>
    </source>
</evidence>
<feature type="transmembrane region" description="Helical" evidence="5">
    <location>
        <begin position="36"/>
        <end position="53"/>
    </location>
</feature>
<organism evidence="6 7">
    <name type="scientific">Billgrantia campisalis</name>
    <dbReference type="NCBI Taxonomy" id="74661"/>
    <lineage>
        <taxon>Bacteria</taxon>
        <taxon>Pseudomonadati</taxon>
        <taxon>Pseudomonadota</taxon>
        <taxon>Gammaproteobacteria</taxon>
        <taxon>Oceanospirillales</taxon>
        <taxon>Halomonadaceae</taxon>
        <taxon>Billgrantia</taxon>
    </lineage>
</organism>
<evidence type="ECO:0000256" key="2">
    <source>
        <dbReference type="ARBA" id="ARBA00022692"/>
    </source>
</evidence>
<evidence type="ECO:0000313" key="7">
    <source>
        <dbReference type="Proteomes" id="UP000814385"/>
    </source>
</evidence>
<evidence type="ECO:0000256" key="5">
    <source>
        <dbReference type="SAM" id="Phobius"/>
    </source>
</evidence>
<keyword evidence="3 5" id="KW-1133">Transmembrane helix</keyword>
<feature type="transmembrane region" description="Helical" evidence="5">
    <location>
        <begin position="408"/>
        <end position="435"/>
    </location>
</feature>
<proteinExistence type="predicted"/>
<keyword evidence="2 5" id="KW-0812">Transmembrane</keyword>